<dbReference type="PROSITE" id="PS50968">
    <property type="entry name" value="BIOTINYL_LIPOYL"/>
    <property type="match status" value="1"/>
</dbReference>
<dbReference type="PROSITE" id="PS00867">
    <property type="entry name" value="CPSASE_2"/>
    <property type="match status" value="1"/>
</dbReference>
<reference evidence="22" key="2">
    <citation type="submission" date="2025-08" db="UniProtKB">
        <authorList>
            <consortium name="Ensembl"/>
        </authorList>
    </citation>
    <scope>IDENTIFICATION</scope>
    <source>
        <strain evidence="22">Brown Norway</strain>
    </source>
</reference>
<keyword evidence="6" id="KW-0809">Transit peptide</keyword>
<dbReference type="SUPFAM" id="SSF51230">
    <property type="entry name" value="Single hybrid motif"/>
    <property type="match status" value="1"/>
</dbReference>
<dbReference type="Pfam" id="PF00289">
    <property type="entry name" value="Biotin_carb_N"/>
    <property type="match status" value="1"/>
</dbReference>
<dbReference type="PANTHER" id="PTHR18866:SF33">
    <property type="entry name" value="METHYLCROTONOYL-COA CARBOXYLASE SUBUNIT ALPHA, MITOCHONDRIAL-RELATED"/>
    <property type="match status" value="1"/>
</dbReference>
<dbReference type="Proteomes" id="UP000002494">
    <property type="component" value="Chromosome 2"/>
</dbReference>
<keyword evidence="3" id="KW-0436">Ligase</keyword>
<evidence type="ECO:0000313" key="23">
    <source>
        <dbReference type="Proteomes" id="UP000002494"/>
    </source>
</evidence>
<dbReference type="GeneTree" id="ENSGT00940000156941"/>
<dbReference type="InterPro" id="IPR011761">
    <property type="entry name" value="ATP-grasp"/>
</dbReference>
<reference evidence="22" key="1">
    <citation type="submission" date="2024-01" db="EMBL/GenBank/DDBJ databases">
        <title>GRCr8: a new rat reference genome assembly contstructed from accurate long reads and long range scaffolding.</title>
        <authorList>
            <person name="Doris P.A."/>
            <person name="Kalbfleisch T."/>
            <person name="Li K."/>
            <person name="Howe K."/>
            <person name="Wood J."/>
        </authorList>
    </citation>
    <scope>NUCLEOTIDE SEQUENCE [LARGE SCALE GENOMIC DNA]</scope>
    <source>
        <strain evidence="22">Brown Norway</strain>
    </source>
</reference>
<dbReference type="jPOST" id="F1LP30"/>
<evidence type="ECO:0000256" key="7">
    <source>
        <dbReference type="ARBA" id="ARBA00023128"/>
    </source>
</evidence>
<dbReference type="SUPFAM" id="SSF51246">
    <property type="entry name" value="Rudiment single hybrid motif"/>
    <property type="match status" value="1"/>
</dbReference>
<dbReference type="GO" id="GO:0005524">
    <property type="term" value="F:ATP binding"/>
    <property type="evidence" value="ECO:0007669"/>
    <property type="project" value="UniProtKB-UniRule"/>
</dbReference>
<comment type="pathway">
    <text evidence="9">Amino-acid degradation; L-leucine degradation; (S)-3-hydroxy-3-methylglutaryl-CoA from 3-isovaleryl-CoA: step 2/3.</text>
</comment>
<dbReference type="Pfam" id="PF00364">
    <property type="entry name" value="Biotin_lipoyl"/>
    <property type="match status" value="1"/>
</dbReference>
<dbReference type="Pfam" id="PF02786">
    <property type="entry name" value="CPSase_L_D2"/>
    <property type="match status" value="1"/>
</dbReference>
<dbReference type="InterPro" id="IPR050856">
    <property type="entry name" value="Biotin_carboxylase_complex"/>
</dbReference>
<dbReference type="InterPro" id="IPR005481">
    <property type="entry name" value="BC-like_N"/>
</dbReference>
<dbReference type="GO" id="GO:0005759">
    <property type="term" value="C:mitochondrial matrix"/>
    <property type="evidence" value="ECO:0007669"/>
    <property type="project" value="UniProtKB-SubCell"/>
</dbReference>
<dbReference type="GO" id="GO:0019752">
    <property type="term" value="P:carboxylic acid metabolic process"/>
    <property type="evidence" value="ECO:0007669"/>
    <property type="project" value="UniProtKB-ARBA"/>
</dbReference>
<comment type="catalytic activity">
    <reaction evidence="11">
        <text>3-methylbut-2-enoyl-CoA + hydrogencarbonate + ATP = 3-methyl-(2E)-glutaconyl-CoA + ADP + phosphate + H(+)</text>
        <dbReference type="Rhea" id="RHEA:13589"/>
        <dbReference type="ChEBI" id="CHEBI:15378"/>
        <dbReference type="ChEBI" id="CHEBI:17544"/>
        <dbReference type="ChEBI" id="CHEBI:30616"/>
        <dbReference type="ChEBI" id="CHEBI:43474"/>
        <dbReference type="ChEBI" id="CHEBI:57344"/>
        <dbReference type="ChEBI" id="CHEBI:57346"/>
        <dbReference type="ChEBI" id="CHEBI:456216"/>
        <dbReference type="EC" id="6.4.1.4"/>
    </reaction>
</comment>
<protein>
    <recommendedName>
        <fullName evidence="14">Methylcrotonoyl-CoA carboxylase subunit alpha, mitochondrial</fullName>
        <ecNumber evidence="10">6.4.1.4</ecNumber>
    </recommendedName>
    <alternativeName>
        <fullName evidence="15">3-methylcrotonyl-CoA carboxylase 1</fullName>
    </alternativeName>
    <alternativeName>
        <fullName evidence="16">3-methylcrotonyl-CoA carboxylase biotin-containing subunit</fullName>
    </alternativeName>
    <alternativeName>
        <fullName evidence="17">3-methylcrotonyl-CoA:carbon dioxide ligase subunit alpha</fullName>
    </alternativeName>
</protein>
<name>F1LP30_RAT</name>
<dbReference type="SMART" id="SM00878">
    <property type="entry name" value="Biotin_carb_C"/>
    <property type="match status" value="1"/>
</dbReference>
<dbReference type="Gene3D" id="3.30.700.40">
    <property type="match status" value="1"/>
</dbReference>
<evidence type="ECO:0000259" key="20">
    <source>
        <dbReference type="PROSITE" id="PS50975"/>
    </source>
</evidence>
<dbReference type="PROSITE" id="PS50975">
    <property type="entry name" value="ATP_GRASP"/>
    <property type="match status" value="1"/>
</dbReference>
<feature type="domain" description="Lipoyl-binding" evidence="19">
    <location>
        <begin position="666"/>
        <end position="755"/>
    </location>
</feature>
<evidence type="ECO:0000256" key="18">
    <source>
        <dbReference type="PROSITE-ProRule" id="PRU00409"/>
    </source>
</evidence>
<keyword evidence="25" id="KW-1267">Proteomics identification</keyword>
<accession>F1LP30</accession>
<dbReference type="PROSITE" id="PS00188">
    <property type="entry name" value="BIOTIN"/>
    <property type="match status" value="1"/>
</dbReference>
<dbReference type="RGD" id="1310615">
    <property type="gene designation" value="Mccc1"/>
</dbReference>
<feature type="domain" description="ATP-grasp" evidence="20">
    <location>
        <begin position="207"/>
        <end position="404"/>
    </location>
</feature>
<evidence type="ECO:0007829" key="25">
    <source>
        <dbReference type="PeptideAtlas" id="F1LP30"/>
    </source>
</evidence>
<dbReference type="PANTHER" id="PTHR18866">
    <property type="entry name" value="CARBOXYLASE:PYRUVATE/ACETYL-COA/PROPIONYL-COA CARBOXYLASE"/>
    <property type="match status" value="1"/>
</dbReference>
<evidence type="ECO:0000259" key="19">
    <source>
        <dbReference type="PROSITE" id="PS50968"/>
    </source>
</evidence>
<evidence type="ECO:0000256" key="17">
    <source>
        <dbReference type="ARBA" id="ARBA00082627"/>
    </source>
</evidence>
<evidence type="ECO:0000256" key="6">
    <source>
        <dbReference type="ARBA" id="ARBA00022946"/>
    </source>
</evidence>
<dbReference type="InterPro" id="IPR001882">
    <property type="entry name" value="Biotin_BS"/>
</dbReference>
<dbReference type="FunFam" id="3.30.470.20:FF:000028">
    <property type="entry name" value="Methylcrotonoyl-CoA carboxylase subunit alpha, mitochondrial"/>
    <property type="match status" value="1"/>
</dbReference>
<dbReference type="CDD" id="cd06850">
    <property type="entry name" value="biotinyl_domain"/>
    <property type="match status" value="1"/>
</dbReference>
<dbReference type="SUPFAM" id="SSF52440">
    <property type="entry name" value="PreATP-grasp domain"/>
    <property type="match status" value="1"/>
</dbReference>
<dbReference type="SUPFAM" id="SSF56059">
    <property type="entry name" value="Glutathione synthetase ATP-binding domain-like"/>
    <property type="match status" value="1"/>
</dbReference>
<dbReference type="PROSITE" id="PS50979">
    <property type="entry name" value="BC"/>
    <property type="match status" value="1"/>
</dbReference>
<evidence type="ECO:0000256" key="12">
    <source>
        <dbReference type="ARBA" id="ARBA00055202"/>
    </source>
</evidence>
<dbReference type="GO" id="GO:0046872">
    <property type="term" value="F:metal ion binding"/>
    <property type="evidence" value="ECO:0007669"/>
    <property type="project" value="InterPro"/>
</dbReference>
<evidence type="ECO:0000256" key="16">
    <source>
        <dbReference type="ARBA" id="ARBA00076418"/>
    </source>
</evidence>
<dbReference type="InterPro" id="IPR011764">
    <property type="entry name" value="Biotin_carboxylation_dom"/>
</dbReference>
<sequence>MIGSCGDAHLLFGGRPTGNKRLAQGGTLSRVSQAVFGGQQGSAEMAAAALLAAVDRNQLRRVPILLLQPREWPWKHRTVKYGTTPGGSITKVLIANRGEIACRVIRTARKMGVQSVAVYSEADRNSMHVDMADEAYSIGPAPSQQSYLAMEKIIQVAKSSAAQAIHPGYGFLSENMEFAELCKQEGIIFIGPPSTAIRDMGIKSTSKSIMAAAGVPVVEGYHGNDQSDECLKEHAGKIGYPVMIKAIRGGGGKGMRIIRSEKEFQEQLESARREAKKSFNDDAMLIEKFVDTPRHVEVQVFGDHHGNAVYLFERDCSVQRRHQKIIEEAPAPGIDPEVRRRLGEAAVRAAKAVNYVGAGTVEFIMDSKHNFYFMEMNTRLQVEHPVTEMITGTDLVEWQLRIAAGEKIPLSQEEIPLQGHAFEARIYAEDPDNNFMPGAGPLVHLSTPPPDMSTRIETGVRQGDEVSVHYDPMIAKLVVWASDRQSALSKLRYSLHQYNIVGLRTNVDFLLRLSGHSEFEAGNVHTDFIPQHHKDLLPTHSTIAKESVCQAALGLILKEKEMTSAFKLHTQDQFSPFSFSSGRRLNISYTRNMTLRSGKNDIIIAVTYNRDGSYDMQIENKLFRVLGDLSNEDGYTYLKSSVNGVASKSKFILLDNTIYLFSMEGSIEVGIPVPKYLSPVSAEGTQGGTIAPMTGTIEKVFVKAGDRVKAGDALMVMIAMKMEHTIKAPKDGRIKKVFFSEGAQANRHAPLVEFEEEEV</sequence>
<dbReference type="InterPro" id="IPR016185">
    <property type="entry name" value="PreATP-grasp_dom_sf"/>
</dbReference>
<evidence type="ECO:0000256" key="9">
    <source>
        <dbReference type="ARBA" id="ARBA00025711"/>
    </source>
</evidence>
<dbReference type="NCBIfam" id="NF006367">
    <property type="entry name" value="PRK08591.1"/>
    <property type="match status" value="1"/>
</dbReference>
<evidence type="ECO:0000256" key="1">
    <source>
        <dbReference type="ARBA" id="ARBA00001953"/>
    </source>
</evidence>
<dbReference type="FunFam" id="2.40.50.100:FF:000003">
    <property type="entry name" value="Acetyl-CoA carboxylase biotin carboxyl carrier protein"/>
    <property type="match status" value="1"/>
</dbReference>
<evidence type="ECO:0000256" key="11">
    <source>
        <dbReference type="ARBA" id="ARBA00052347"/>
    </source>
</evidence>
<dbReference type="Ensembl" id="ENSRNOT00000018942.6">
    <property type="protein sequence ID" value="ENSRNOP00000018942.4"/>
    <property type="gene ID" value="ENSRNOG00000013293.7"/>
</dbReference>
<evidence type="ECO:0000256" key="3">
    <source>
        <dbReference type="ARBA" id="ARBA00022598"/>
    </source>
</evidence>
<dbReference type="InterPro" id="IPR011053">
    <property type="entry name" value="Single_hybrid_motif"/>
</dbReference>
<keyword evidence="23" id="KW-1185">Reference proteome</keyword>
<dbReference type="Pfam" id="PF02785">
    <property type="entry name" value="Biotin_carb_C"/>
    <property type="match status" value="1"/>
</dbReference>
<comment type="cofactor">
    <cofactor evidence="1">
        <name>biotin</name>
        <dbReference type="ChEBI" id="CHEBI:57586"/>
    </cofactor>
</comment>
<gene>
    <name evidence="22 24" type="primary">Mccc1</name>
</gene>
<dbReference type="Gene3D" id="2.40.50.100">
    <property type="match status" value="1"/>
</dbReference>
<evidence type="ECO:0000313" key="22">
    <source>
        <dbReference type="Ensembl" id="ENSRNOP00000018942.4"/>
    </source>
</evidence>
<reference evidence="22" key="3">
    <citation type="submission" date="2025-09" db="UniProtKB">
        <authorList>
            <consortium name="Ensembl"/>
        </authorList>
    </citation>
    <scope>IDENTIFICATION</scope>
    <source>
        <strain evidence="22">Brown Norway</strain>
    </source>
</reference>
<dbReference type="HOGENOM" id="CLU_000395_3_1_1"/>
<keyword evidence="8" id="KW-0092">Biotin</keyword>
<dbReference type="VEuPathDB" id="HostDB:ENSRNOG00000013293"/>
<keyword evidence="4 18" id="KW-0547">Nucleotide-binding</keyword>
<comment type="subunit">
    <text evidence="13">Probably a dodecamer composed of six biotin-containing alpha subunits (MCCC1) and six beta (MCCC2) subunits. Interacts (via the biotin carboxylation domain) with SIRT4.</text>
</comment>
<feature type="domain" description="Biotin carboxylation" evidence="21">
    <location>
        <begin position="88"/>
        <end position="534"/>
    </location>
</feature>
<evidence type="ECO:0000256" key="10">
    <source>
        <dbReference type="ARBA" id="ARBA00026116"/>
    </source>
</evidence>
<dbReference type="AlphaFoldDB" id="F1LP30"/>
<evidence type="ECO:0000313" key="24">
    <source>
        <dbReference type="RGD" id="1310615"/>
    </source>
</evidence>
<dbReference type="InterPro" id="IPR005482">
    <property type="entry name" value="Biotin_COase_C"/>
</dbReference>
<evidence type="ECO:0000256" key="8">
    <source>
        <dbReference type="ARBA" id="ARBA00023267"/>
    </source>
</evidence>
<comment type="subcellular location">
    <subcellularLocation>
        <location evidence="2">Mitochondrion matrix</location>
    </subcellularLocation>
</comment>
<dbReference type="Gene3D" id="3.30.470.20">
    <property type="entry name" value="ATP-grasp fold, B domain"/>
    <property type="match status" value="1"/>
</dbReference>
<dbReference type="EC" id="6.4.1.4" evidence="10"/>
<dbReference type="InterPro" id="IPR000089">
    <property type="entry name" value="Biotin_lipoyl"/>
</dbReference>
<evidence type="ECO:0000259" key="21">
    <source>
        <dbReference type="PROSITE" id="PS50979"/>
    </source>
</evidence>
<proteinExistence type="evidence at protein level"/>
<dbReference type="InterPro" id="IPR011054">
    <property type="entry name" value="Rudment_hybrid_motif"/>
</dbReference>
<comment type="function">
    <text evidence="12">Biotin-attachment subunit of the 3-methylcrotonyl-CoA carboxylase, an enzyme that catalyzes the conversion of 3-methylcrotonyl-CoA to 3-methylglutaconyl-CoA, a critical step for leucine and isovaleric acid catabolism.</text>
</comment>
<evidence type="ECO:0000256" key="5">
    <source>
        <dbReference type="ARBA" id="ARBA00022840"/>
    </source>
</evidence>
<keyword evidence="7" id="KW-0496">Mitochondrion</keyword>
<dbReference type="GO" id="GO:0004485">
    <property type="term" value="F:methylcrotonoyl-CoA carboxylase activity"/>
    <property type="evidence" value="ECO:0007669"/>
    <property type="project" value="UniProtKB-EC"/>
</dbReference>
<evidence type="ECO:0000256" key="13">
    <source>
        <dbReference type="ARBA" id="ARBA00065291"/>
    </source>
</evidence>
<evidence type="ECO:0000256" key="15">
    <source>
        <dbReference type="ARBA" id="ARBA00076115"/>
    </source>
</evidence>
<evidence type="ECO:0000256" key="14">
    <source>
        <dbReference type="ARBA" id="ARBA00070568"/>
    </source>
</evidence>
<evidence type="ECO:0000256" key="4">
    <source>
        <dbReference type="ARBA" id="ARBA00022741"/>
    </source>
</evidence>
<keyword evidence="5 18" id="KW-0067">ATP-binding</keyword>
<dbReference type="FunFam" id="3.30.1490.20:FF:000003">
    <property type="entry name" value="acetyl-CoA carboxylase isoform X1"/>
    <property type="match status" value="1"/>
</dbReference>
<dbReference type="OMA" id="FINKPKH"/>
<organism evidence="22 23">
    <name type="scientific">Rattus norvegicus</name>
    <name type="common">Rat</name>
    <dbReference type="NCBI Taxonomy" id="10116"/>
    <lineage>
        <taxon>Eukaryota</taxon>
        <taxon>Metazoa</taxon>
        <taxon>Chordata</taxon>
        <taxon>Craniata</taxon>
        <taxon>Vertebrata</taxon>
        <taxon>Euteleostomi</taxon>
        <taxon>Mammalia</taxon>
        <taxon>Eutheria</taxon>
        <taxon>Euarchontoglires</taxon>
        <taxon>Glires</taxon>
        <taxon>Rodentia</taxon>
        <taxon>Myomorpha</taxon>
        <taxon>Muroidea</taxon>
        <taxon>Muridae</taxon>
        <taxon>Murinae</taxon>
        <taxon>Rattus</taxon>
    </lineage>
</organism>
<evidence type="ECO:0000256" key="2">
    <source>
        <dbReference type="ARBA" id="ARBA00004305"/>
    </source>
</evidence>
<dbReference type="Bgee" id="ENSRNOG00000013293">
    <property type="expression patterns" value="Expressed in kidney and 20 other cell types or tissues"/>
</dbReference>
<dbReference type="InterPro" id="IPR005479">
    <property type="entry name" value="CPAse_ATP-bd"/>
</dbReference>